<reference evidence="1" key="1">
    <citation type="submission" date="2021-02" db="EMBL/GenBank/DDBJ databases">
        <authorList>
            <person name="Nowell W R."/>
        </authorList>
    </citation>
    <scope>NUCLEOTIDE SEQUENCE</scope>
    <source>
        <strain evidence="1">Ploen Becks lab</strain>
    </source>
</reference>
<accession>A0A813SZ19</accession>
<evidence type="ECO:0008006" key="3">
    <source>
        <dbReference type="Google" id="ProtNLM"/>
    </source>
</evidence>
<dbReference type="Proteomes" id="UP000663879">
    <property type="component" value="Unassembled WGS sequence"/>
</dbReference>
<organism evidence="1 2">
    <name type="scientific">Brachionus calyciflorus</name>
    <dbReference type="NCBI Taxonomy" id="104777"/>
    <lineage>
        <taxon>Eukaryota</taxon>
        <taxon>Metazoa</taxon>
        <taxon>Spiralia</taxon>
        <taxon>Gnathifera</taxon>
        <taxon>Rotifera</taxon>
        <taxon>Eurotatoria</taxon>
        <taxon>Monogononta</taxon>
        <taxon>Pseudotrocha</taxon>
        <taxon>Ploima</taxon>
        <taxon>Brachionidae</taxon>
        <taxon>Brachionus</taxon>
    </lineage>
</organism>
<protein>
    <recommendedName>
        <fullName evidence="3">MULE transposase domain-containing protein</fullName>
    </recommendedName>
</protein>
<name>A0A813SZ19_9BILA</name>
<comment type="caution">
    <text evidence="1">The sequence shown here is derived from an EMBL/GenBank/DDBJ whole genome shotgun (WGS) entry which is preliminary data.</text>
</comment>
<sequence length="424" mass="50066">MISELLKNAPNLNPKIILGDFELSAKNAFNRCFPNSIFKGCYFHYTQCIWRNIQEKGLICQYKNDTKLRKWFNLFKSLAFVPINRFEESFQHILDCIPIKITQIDLFIKYFQGTWIRGNFKPEIWNHYDTTTPRTNNHVEGFNSALKHRVDSFKPNIYSFIKTIKDIETQVSIRFLELKSDGKPKPRRECDIQNDSLEFEKFKEKVIKKIDIKNKELALKEYNLHEIKISDLSGKRYHDIRNYLEYYRPKFLQLVNSLRSINTIPVFNNHVIDLTSNWIYNITKNCVPISTTGDQFLQQLKLGCVFIIIEYAEYFRKLCAKYNIEEPFETFVENVAKLNVSGDDKVLMTLSILLTRPIYTYRSTVYHVISNPGKFNSFPLAICYNFHTYHYSGLTCFNGIPVFPIPKCDQNYLLNFSLGEIKFY</sequence>
<gene>
    <name evidence="1" type="ORF">OXX778_LOCUS6564</name>
</gene>
<proteinExistence type="predicted"/>
<evidence type="ECO:0000313" key="2">
    <source>
        <dbReference type="Proteomes" id="UP000663879"/>
    </source>
</evidence>
<dbReference type="EMBL" id="CAJNOC010000786">
    <property type="protein sequence ID" value="CAF0802873.1"/>
    <property type="molecule type" value="Genomic_DNA"/>
</dbReference>
<dbReference type="AlphaFoldDB" id="A0A813SZ19"/>
<keyword evidence="2" id="KW-1185">Reference proteome</keyword>
<dbReference type="OrthoDB" id="6432522at2759"/>
<evidence type="ECO:0000313" key="1">
    <source>
        <dbReference type="EMBL" id="CAF0802873.1"/>
    </source>
</evidence>